<dbReference type="RefSeq" id="WP_016421005.1">
    <property type="nucleotide sequence ID" value="NZ_FNND01000007.1"/>
</dbReference>
<dbReference type="Proteomes" id="UP000182771">
    <property type="component" value="Unassembled WGS sequence"/>
</dbReference>
<dbReference type="GeneID" id="85017144"/>
<keyword evidence="2" id="KW-1185">Reference proteome</keyword>
<reference evidence="1 2" key="1">
    <citation type="submission" date="2016-10" db="EMBL/GenBank/DDBJ databases">
        <authorList>
            <person name="Varghese N."/>
            <person name="Submissions S."/>
        </authorList>
    </citation>
    <scope>NUCLEOTIDE SEQUENCE [LARGE SCALE GENOMIC DNA]</scope>
    <source>
        <strain evidence="1 2">DSM 11449</strain>
    </source>
</reference>
<sequence>MIKNIYKPDNEDILFWLAHNEKWPDSDWDLYVVNEKNDDLVFQLANDKACPEQEFFLHCLYYFIGEVYISNDMEKYRERIDNLFSKTVLLPSVVQWKEKAVLLLAGKITFDSEFWLNYLFYQDIQRRNIEDLFVNLILQKS</sequence>
<protein>
    <submittedName>
        <fullName evidence="1">Uncharacterized protein</fullName>
    </submittedName>
</protein>
<proteinExistence type="predicted"/>
<organism evidence="1 2">
    <name type="scientific">Capnocytophaga granulosa</name>
    <dbReference type="NCBI Taxonomy" id="45242"/>
    <lineage>
        <taxon>Bacteria</taxon>
        <taxon>Pseudomonadati</taxon>
        <taxon>Bacteroidota</taxon>
        <taxon>Flavobacteriia</taxon>
        <taxon>Flavobacteriales</taxon>
        <taxon>Flavobacteriaceae</taxon>
        <taxon>Capnocytophaga</taxon>
    </lineage>
</organism>
<evidence type="ECO:0000313" key="1">
    <source>
        <dbReference type="EMBL" id="SDX05976.1"/>
    </source>
</evidence>
<dbReference type="EMBL" id="FNND01000007">
    <property type="protein sequence ID" value="SDX05976.1"/>
    <property type="molecule type" value="Genomic_DNA"/>
</dbReference>
<accession>A0A1H2YLC8</accession>
<name>A0A1H2YLC8_9FLAO</name>
<evidence type="ECO:0000313" key="2">
    <source>
        <dbReference type="Proteomes" id="UP000182771"/>
    </source>
</evidence>
<comment type="caution">
    <text evidence="1">The sequence shown here is derived from an EMBL/GenBank/DDBJ whole genome shotgun (WGS) entry which is preliminary data.</text>
</comment>
<dbReference type="AlphaFoldDB" id="A0A1H2YLC8"/>
<gene>
    <name evidence="1" type="ORF">SAMN05444420_10789</name>
</gene>